<dbReference type="PANTHER" id="PTHR12626">
    <property type="entry name" value="PROGRAMMED CELL DEATH 4"/>
    <property type="match status" value="1"/>
</dbReference>
<feature type="domain" description="MI" evidence="7">
    <location>
        <begin position="78"/>
        <end position="200"/>
    </location>
</feature>
<organism evidence="8 9">
    <name type="scientific">Emiliania huxleyi (strain CCMP1516)</name>
    <dbReference type="NCBI Taxonomy" id="280463"/>
    <lineage>
        <taxon>Eukaryota</taxon>
        <taxon>Haptista</taxon>
        <taxon>Haptophyta</taxon>
        <taxon>Prymnesiophyceae</taxon>
        <taxon>Isochrysidales</taxon>
        <taxon>Noelaerhabdaceae</taxon>
        <taxon>Emiliania</taxon>
    </lineage>
</organism>
<evidence type="ECO:0000256" key="2">
    <source>
        <dbReference type="ARBA" id="ARBA00005497"/>
    </source>
</evidence>
<dbReference type="RefSeq" id="XP_005760656.1">
    <property type="nucleotide sequence ID" value="XM_005760599.1"/>
</dbReference>
<comment type="subcellular location">
    <subcellularLocation>
        <location evidence="1">Cytoplasm</location>
    </subcellularLocation>
</comment>
<dbReference type="InterPro" id="IPR016024">
    <property type="entry name" value="ARM-type_fold"/>
</dbReference>
<feature type="compositionally biased region" description="Pro residues" evidence="6">
    <location>
        <begin position="316"/>
        <end position="327"/>
    </location>
</feature>
<proteinExistence type="inferred from homology"/>
<evidence type="ECO:0000256" key="5">
    <source>
        <dbReference type="ARBA" id="ARBA00023242"/>
    </source>
</evidence>
<dbReference type="KEGG" id="ehx:EMIHUDRAFT_106249"/>
<keyword evidence="4" id="KW-0677">Repeat</keyword>
<keyword evidence="9" id="KW-1185">Reference proteome</keyword>
<evidence type="ECO:0000256" key="6">
    <source>
        <dbReference type="SAM" id="MobiDB-lite"/>
    </source>
</evidence>
<reference evidence="8" key="2">
    <citation type="submission" date="2024-10" db="UniProtKB">
        <authorList>
            <consortium name="EnsemblProtists"/>
        </authorList>
    </citation>
    <scope>IDENTIFICATION</scope>
</reference>
<dbReference type="eggNOG" id="KOG0403">
    <property type="taxonomic scope" value="Eukaryota"/>
</dbReference>
<dbReference type="AlphaFoldDB" id="A0A0D3IAE2"/>
<dbReference type="PaxDb" id="2903-EOD08227"/>
<dbReference type="HOGENOM" id="CLU_025354_2_0_1"/>
<dbReference type="GO" id="GO:0045892">
    <property type="term" value="P:negative regulation of DNA-templated transcription"/>
    <property type="evidence" value="ECO:0007669"/>
    <property type="project" value="InterPro"/>
</dbReference>
<dbReference type="Gene3D" id="1.25.40.180">
    <property type="match status" value="2"/>
</dbReference>
<keyword evidence="5" id="KW-0539">Nucleus</keyword>
<feature type="compositionally biased region" description="Basic and acidic residues" evidence="6">
    <location>
        <begin position="304"/>
        <end position="314"/>
    </location>
</feature>
<evidence type="ECO:0000256" key="3">
    <source>
        <dbReference type="ARBA" id="ARBA00022490"/>
    </source>
</evidence>
<dbReference type="InterPro" id="IPR039778">
    <property type="entry name" value="PDCD4"/>
</dbReference>
<evidence type="ECO:0000313" key="9">
    <source>
        <dbReference type="Proteomes" id="UP000013827"/>
    </source>
</evidence>
<protein>
    <recommendedName>
        <fullName evidence="7">MI domain-containing protein</fullName>
    </recommendedName>
</protein>
<reference evidence="9" key="1">
    <citation type="journal article" date="2013" name="Nature">
        <title>Pan genome of the phytoplankton Emiliania underpins its global distribution.</title>
        <authorList>
            <person name="Read B.A."/>
            <person name="Kegel J."/>
            <person name="Klute M.J."/>
            <person name="Kuo A."/>
            <person name="Lefebvre S.C."/>
            <person name="Maumus F."/>
            <person name="Mayer C."/>
            <person name="Miller J."/>
            <person name="Monier A."/>
            <person name="Salamov A."/>
            <person name="Young J."/>
            <person name="Aguilar M."/>
            <person name="Claverie J.M."/>
            <person name="Frickenhaus S."/>
            <person name="Gonzalez K."/>
            <person name="Herman E.K."/>
            <person name="Lin Y.C."/>
            <person name="Napier J."/>
            <person name="Ogata H."/>
            <person name="Sarno A.F."/>
            <person name="Shmutz J."/>
            <person name="Schroeder D."/>
            <person name="de Vargas C."/>
            <person name="Verret F."/>
            <person name="von Dassow P."/>
            <person name="Valentin K."/>
            <person name="Van de Peer Y."/>
            <person name="Wheeler G."/>
            <person name="Dacks J.B."/>
            <person name="Delwiche C.F."/>
            <person name="Dyhrman S.T."/>
            <person name="Glockner G."/>
            <person name="John U."/>
            <person name="Richards T."/>
            <person name="Worden A.Z."/>
            <person name="Zhang X."/>
            <person name="Grigoriev I.V."/>
            <person name="Allen A.E."/>
            <person name="Bidle K."/>
            <person name="Borodovsky M."/>
            <person name="Bowler C."/>
            <person name="Brownlee C."/>
            <person name="Cock J.M."/>
            <person name="Elias M."/>
            <person name="Gladyshev V.N."/>
            <person name="Groth M."/>
            <person name="Guda C."/>
            <person name="Hadaegh A."/>
            <person name="Iglesias-Rodriguez M.D."/>
            <person name="Jenkins J."/>
            <person name="Jones B.M."/>
            <person name="Lawson T."/>
            <person name="Leese F."/>
            <person name="Lindquist E."/>
            <person name="Lobanov A."/>
            <person name="Lomsadze A."/>
            <person name="Malik S.B."/>
            <person name="Marsh M.E."/>
            <person name="Mackinder L."/>
            <person name="Mock T."/>
            <person name="Mueller-Roeber B."/>
            <person name="Pagarete A."/>
            <person name="Parker M."/>
            <person name="Probert I."/>
            <person name="Quesneville H."/>
            <person name="Raines C."/>
            <person name="Rensing S.A."/>
            <person name="Riano-Pachon D.M."/>
            <person name="Richier S."/>
            <person name="Rokitta S."/>
            <person name="Shiraiwa Y."/>
            <person name="Soanes D.M."/>
            <person name="van der Giezen M."/>
            <person name="Wahlund T.M."/>
            <person name="Williams B."/>
            <person name="Wilson W."/>
            <person name="Wolfe G."/>
            <person name="Wurch L.L."/>
        </authorList>
    </citation>
    <scope>NUCLEOTIDE SEQUENCE</scope>
</reference>
<dbReference type="InterPro" id="IPR003891">
    <property type="entry name" value="Initiation_fac_eIF4g_MI"/>
</dbReference>
<dbReference type="EnsemblProtists" id="EOD08227">
    <property type="protein sequence ID" value="EOD08227"/>
    <property type="gene ID" value="EMIHUDRAFT_106249"/>
</dbReference>
<feature type="region of interest" description="Disordered" evidence="6">
    <location>
        <begin position="303"/>
        <end position="334"/>
    </location>
</feature>
<dbReference type="STRING" id="2903.R1BFX0"/>
<evidence type="ECO:0000259" key="7">
    <source>
        <dbReference type="PROSITE" id="PS51366"/>
    </source>
</evidence>
<dbReference type="GO" id="GO:0005737">
    <property type="term" value="C:cytoplasm"/>
    <property type="evidence" value="ECO:0007669"/>
    <property type="project" value="UniProtKB-SubCell"/>
</dbReference>
<evidence type="ECO:0000256" key="1">
    <source>
        <dbReference type="ARBA" id="ARBA00004496"/>
    </source>
</evidence>
<dbReference type="Proteomes" id="UP000013827">
    <property type="component" value="Unassembled WGS sequence"/>
</dbReference>
<dbReference type="PROSITE" id="PS51366">
    <property type="entry name" value="MI"/>
    <property type="match status" value="1"/>
</dbReference>
<sequence length="357" mass="38113">MPATKRLSISEFHRLVAVSEPAGGEEALPRGPSGDVGRRAVPGTRRWISKGDGDMQLVVSELAVPEGSGAPVVETVEGFKQAFDLIVDEYLNGFDASEACRCVLELQAPQFHFQVVKRGVLRAMDEADRERELIAILLSCLHERGTLTAEQVAAGFRAILADLDDLTIDMPTATPLLAHFLADAVLDGLLPRAELARWAADFSAAPAAAAALDGAALRLGGHRGGAETSPGEVAAVRREVGSVVEEYLCSHDVAEVRRRLGEMSLPAELQHNVVRVAGLAVGLVQRMVTEEVLSPEQLCLGRQRAAEGREREEAAPPAPPSPDPAPALPLLLGAEDLRLDNPRAPELIADFLERLPG</sequence>
<evidence type="ECO:0000313" key="8">
    <source>
        <dbReference type="EnsemblProtists" id="EOD08227"/>
    </source>
</evidence>
<keyword evidence="3" id="KW-0963">Cytoplasm</keyword>
<dbReference type="Pfam" id="PF02847">
    <property type="entry name" value="MA3"/>
    <property type="match status" value="1"/>
</dbReference>
<name>A0A0D3IAE2_EMIH1</name>
<comment type="similarity">
    <text evidence="2">Belongs to the PDCD4 family.</text>
</comment>
<accession>A0A0D3IAE2</accession>
<dbReference type="GeneID" id="17254366"/>
<dbReference type="PANTHER" id="PTHR12626:SF0">
    <property type="entry name" value="PROGRAMMED CELL DEATH PROTEIN 4"/>
    <property type="match status" value="1"/>
</dbReference>
<dbReference type="SUPFAM" id="SSF48371">
    <property type="entry name" value="ARM repeat"/>
    <property type="match status" value="2"/>
</dbReference>
<dbReference type="SMART" id="SM00544">
    <property type="entry name" value="MA3"/>
    <property type="match status" value="1"/>
</dbReference>
<evidence type="ECO:0000256" key="4">
    <source>
        <dbReference type="ARBA" id="ARBA00022737"/>
    </source>
</evidence>
<dbReference type="OMA" id="FEYMERV"/>